<feature type="binding site" evidence="10 13">
    <location>
        <position position="400"/>
    </location>
    <ligand>
        <name>Mn(2+)</name>
        <dbReference type="ChEBI" id="CHEBI:29035"/>
        <label>1</label>
    </ligand>
</feature>
<evidence type="ECO:0000256" key="5">
    <source>
        <dbReference type="ARBA" id="ARBA00022723"/>
    </source>
</evidence>
<sequence>MNKFARPTMLMILDGFGINKNTHGNAIAAAHKPHLDKIFDTYPHTTLKACGLDVGLPEGQMGNSEVGHLNIGAGRIVYQELTKITKAIKEGSFFENAALNQAMDHALSHGSALHLLGLLSDGGVHSHIGHLLALLDMAKNKGITQVYIHGLLDGRDVPPQCTLIYIALLEAHINQLGLGKLATIAGRYYGMDRDNRWERVVKAYDAIALGEGLYADSATLAVQAAYQRGENDEFVTPTVIAETRPVQDNDAVIMFNFRPDRAREITRAFVSENFDGFERKKTIQNLCYVCMTQYDAEMPNVLVAFPPQSLDNTLGEYLSELNLKQLRIAETEKYAHVTFFFNGGIEAPNKGEDRILVPSPKVATYDLQPEMSAYELTKKVIEQIQTDKYDVIILNFANADMVGHTGVFEAARKAIEALDQCVPQVVDAILAKNGQVLLTADHGNADCMLDENGCIVTAHSLNQVPLVHISKHPIPLKDGGILADLAPTLLDLMGLPIPKEMTGKSLIK</sequence>
<dbReference type="Proteomes" id="UP000664545">
    <property type="component" value="Unassembled WGS sequence"/>
</dbReference>
<comment type="catalytic activity">
    <reaction evidence="1 10">
        <text>(2R)-2-phosphoglycerate = (2R)-3-phosphoglycerate</text>
        <dbReference type="Rhea" id="RHEA:15901"/>
        <dbReference type="ChEBI" id="CHEBI:58272"/>
        <dbReference type="ChEBI" id="CHEBI:58289"/>
        <dbReference type="EC" id="5.4.2.12"/>
    </reaction>
</comment>
<feature type="binding site" evidence="10 12">
    <location>
        <position position="333"/>
    </location>
    <ligand>
        <name>substrate</name>
    </ligand>
</feature>
<evidence type="ECO:0000256" key="1">
    <source>
        <dbReference type="ARBA" id="ARBA00000370"/>
    </source>
</evidence>
<dbReference type="RefSeq" id="WP_206580740.1">
    <property type="nucleotide sequence ID" value="NZ_JAFJZZ010000001.1"/>
</dbReference>
<dbReference type="GO" id="GO:0030145">
    <property type="term" value="F:manganese ion binding"/>
    <property type="evidence" value="ECO:0007669"/>
    <property type="project" value="UniProtKB-UniRule"/>
</dbReference>
<comment type="similarity">
    <text evidence="3 10">Belongs to the BPG-independent phosphoglycerate mutase family.</text>
</comment>
<dbReference type="Pfam" id="PF01676">
    <property type="entry name" value="Metalloenzyme"/>
    <property type="match status" value="1"/>
</dbReference>
<dbReference type="PANTHER" id="PTHR31637">
    <property type="entry name" value="2,3-BISPHOSPHOGLYCERATE-INDEPENDENT PHOSPHOGLYCERATE MUTASE"/>
    <property type="match status" value="1"/>
</dbReference>
<dbReference type="Gene3D" id="3.40.720.10">
    <property type="entry name" value="Alkaline Phosphatase, subunit A"/>
    <property type="match status" value="1"/>
</dbReference>
<feature type="binding site" evidence="10 12">
    <location>
        <position position="187"/>
    </location>
    <ligand>
        <name>substrate</name>
    </ligand>
</feature>
<dbReference type="Gene3D" id="3.40.1450.10">
    <property type="entry name" value="BPG-independent phosphoglycerate mutase, domain B"/>
    <property type="match status" value="1"/>
</dbReference>
<dbReference type="InterPro" id="IPR006124">
    <property type="entry name" value="Metalloenzyme"/>
</dbReference>
<feature type="binding site" evidence="10 13">
    <location>
        <position position="64"/>
    </location>
    <ligand>
        <name>Mn(2+)</name>
        <dbReference type="ChEBI" id="CHEBI:29035"/>
        <label>2</label>
    </ligand>
</feature>
<reference evidence="16" key="1">
    <citation type="submission" date="2021-02" db="EMBL/GenBank/DDBJ databases">
        <title>Abyssanaerobacter marinus gen.nov., sp., nov, anaerobic bacterium isolated from the Onnuri vent field of Indian Ocean and suggestion of Mogibacteriaceae fam. nov., and proposal of reclassification of ambiguous this family's genus member.</title>
        <authorList>
            <person name="Kim Y.J."/>
            <person name="Yang J.-A."/>
        </authorList>
    </citation>
    <scope>NUCLEOTIDE SEQUENCE</scope>
    <source>
        <strain evidence="16">DSM 2634</strain>
    </source>
</reference>
<dbReference type="EC" id="5.4.2.12" evidence="4 10"/>
<dbReference type="EMBL" id="JAFJZZ010000001">
    <property type="protein sequence ID" value="MBN7771961.1"/>
    <property type="molecule type" value="Genomic_DNA"/>
</dbReference>
<dbReference type="PIRSF" id="PIRSF001492">
    <property type="entry name" value="IPGAM"/>
    <property type="match status" value="1"/>
</dbReference>
<evidence type="ECO:0000256" key="10">
    <source>
        <dbReference type="HAMAP-Rule" id="MF_01038"/>
    </source>
</evidence>
<accession>A0A939D6J1</accession>
<feature type="binding site" evidence="10 13">
    <location>
        <position position="459"/>
    </location>
    <ligand>
        <name>Mn(2+)</name>
        <dbReference type="ChEBI" id="CHEBI:29035"/>
        <label>1</label>
    </ligand>
</feature>
<dbReference type="HAMAP" id="MF_01038">
    <property type="entry name" value="GpmI"/>
    <property type="match status" value="1"/>
</dbReference>
<dbReference type="InterPro" id="IPR005995">
    <property type="entry name" value="Pgm_bpd_ind"/>
</dbReference>
<comment type="pathway">
    <text evidence="2 10">Carbohydrate degradation; glycolysis; pyruvate from D-glyceraldehyde 3-phosphate: step 3/5.</text>
</comment>
<evidence type="ECO:0000313" key="16">
    <source>
        <dbReference type="EMBL" id="MBN7771961.1"/>
    </source>
</evidence>
<feature type="binding site" evidence="10 12">
    <location>
        <position position="193"/>
    </location>
    <ligand>
        <name>substrate</name>
    </ligand>
</feature>
<evidence type="ECO:0000256" key="9">
    <source>
        <dbReference type="ARBA" id="ARBA00071648"/>
    </source>
</evidence>
<dbReference type="InterPro" id="IPR036646">
    <property type="entry name" value="PGAM_B_sf"/>
</dbReference>
<evidence type="ECO:0000256" key="6">
    <source>
        <dbReference type="ARBA" id="ARBA00023152"/>
    </source>
</evidence>
<comment type="cofactor">
    <cofactor evidence="10">
        <name>Mn(2+)</name>
        <dbReference type="ChEBI" id="CHEBI:29035"/>
    </cofactor>
    <text evidence="10">Binds 2 manganese ions per subunit.</text>
</comment>
<dbReference type="InterPro" id="IPR017850">
    <property type="entry name" value="Alkaline_phosphatase_core_sf"/>
</dbReference>
<evidence type="ECO:0000259" key="15">
    <source>
        <dbReference type="Pfam" id="PF06415"/>
    </source>
</evidence>
<feature type="binding site" evidence="10 12">
    <location>
        <begin position="258"/>
        <end position="261"/>
    </location>
    <ligand>
        <name>substrate</name>
    </ligand>
</feature>
<keyword evidence="6 10" id="KW-0324">Glycolysis</keyword>
<gene>
    <name evidence="10" type="primary">gpmI</name>
    <name evidence="16" type="ORF">JYB65_01110</name>
</gene>
<feature type="domain" description="BPG-independent PGAM N-terminal" evidence="15">
    <location>
        <begin position="84"/>
        <end position="295"/>
    </location>
</feature>
<feature type="binding site" evidence="10 13">
    <location>
        <position position="442"/>
    </location>
    <ligand>
        <name>Mn(2+)</name>
        <dbReference type="ChEBI" id="CHEBI:29035"/>
        <label>2</label>
    </ligand>
</feature>
<dbReference type="CDD" id="cd16010">
    <property type="entry name" value="iPGM"/>
    <property type="match status" value="1"/>
</dbReference>
<evidence type="ECO:0000256" key="12">
    <source>
        <dbReference type="PIRSR" id="PIRSR001492-2"/>
    </source>
</evidence>
<feature type="active site" description="Phosphoserine intermediate" evidence="10 11">
    <location>
        <position position="64"/>
    </location>
</feature>
<dbReference type="GO" id="GO:0005829">
    <property type="term" value="C:cytosol"/>
    <property type="evidence" value="ECO:0007669"/>
    <property type="project" value="TreeGrafter"/>
</dbReference>
<evidence type="ECO:0000256" key="2">
    <source>
        <dbReference type="ARBA" id="ARBA00004798"/>
    </source>
</evidence>
<dbReference type="GO" id="GO:0004619">
    <property type="term" value="F:phosphoglycerate mutase activity"/>
    <property type="evidence" value="ECO:0007669"/>
    <property type="project" value="UniProtKB-UniRule"/>
</dbReference>
<dbReference type="PANTHER" id="PTHR31637:SF0">
    <property type="entry name" value="2,3-BISPHOSPHOGLYCERATE-INDEPENDENT PHOSPHOGLYCERATE MUTASE"/>
    <property type="match status" value="1"/>
</dbReference>
<dbReference type="GO" id="GO:0006096">
    <property type="term" value="P:glycolytic process"/>
    <property type="evidence" value="ECO:0007669"/>
    <property type="project" value="UniProtKB-UniRule"/>
</dbReference>
<dbReference type="Pfam" id="PF06415">
    <property type="entry name" value="iPGM_N"/>
    <property type="match status" value="1"/>
</dbReference>
<name>A0A939D6J1_CLOAM</name>
<protein>
    <recommendedName>
        <fullName evidence="9 10">2,3-bisphosphoglycerate-independent phosphoglycerate mutase</fullName>
        <shortName evidence="10">BPG-independent PGAM</shortName>
        <shortName evidence="10">Phosphoglyceromutase</shortName>
        <shortName evidence="10">iPGM</shortName>
        <ecNumber evidence="4 10">5.4.2.12</ecNumber>
    </recommendedName>
</protein>
<dbReference type="AlphaFoldDB" id="A0A939D6J1"/>
<evidence type="ECO:0000256" key="13">
    <source>
        <dbReference type="PIRSR" id="PIRSR001492-3"/>
    </source>
</evidence>
<dbReference type="InterPro" id="IPR011258">
    <property type="entry name" value="BPG-indep_PGM_N"/>
</dbReference>
<feature type="binding site" evidence="10 12">
    <location>
        <begin position="155"/>
        <end position="156"/>
    </location>
    <ligand>
        <name>substrate</name>
    </ligand>
</feature>
<feature type="binding site" evidence="10 12">
    <location>
        <position position="125"/>
    </location>
    <ligand>
        <name>substrate</name>
    </ligand>
</feature>
<dbReference type="GO" id="GO:0006007">
    <property type="term" value="P:glucose catabolic process"/>
    <property type="evidence" value="ECO:0007669"/>
    <property type="project" value="InterPro"/>
</dbReference>
<organism evidence="16 17">
    <name type="scientific">Clostridium aminobutyricum</name>
    <dbReference type="NCBI Taxonomy" id="33953"/>
    <lineage>
        <taxon>Bacteria</taxon>
        <taxon>Bacillati</taxon>
        <taxon>Bacillota</taxon>
        <taxon>Clostridia</taxon>
        <taxon>Eubacteriales</taxon>
        <taxon>Clostridiaceae</taxon>
        <taxon>Clostridium</taxon>
    </lineage>
</organism>
<dbReference type="NCBIfam" id="TIGR01307">
    <property type="entry name" value="pgm_bpd_ind"/>
    <property type="match status" value="1"/>
</dbReference>
<evidence type="ECO:0000313" key="17">
    <source>
        <dbReference type="Proteomes" id="UP000664545"/>
    </source>
</evidence>
<feature type="binding site" evidence="10 13">
    <location>
        <position position="441"/>
    </location>
    <ligand>
        <name>Mn(2+)</name>
        <dbReference type="ChEBI" id="CHEBI:29035"/>
        <label>2</label>
    </ligand>
</feature>
<feature type="binding site" evidence="10 13">
    <location>
        <position position="14"/>
    </location>
    <ligand>
        <name>Mn(2+)</name>
        <dbReference type="ChEBI" id="CHEBI:29035"/>
        <label>2</label>
    </ligand>
</feature>
<evidence type="ECO:0000256" key="8">
    <source>
        <dbReference type="ARBA" id="ARBA00023235"/>
    </source>
</evidence>
<feature type="domain" description="Metalloenzyme" evidence="14">
    <location>
        <begin position="7"/>
        <end position="496"/>
    </location>
</feature>
<keyword evidence="5 10" id="KW-0479">Metal-binding</keyword>
<proteinExistence type="inferred from homology"/>
<comment type="subunit">
    <text evidence="10">Monomer.</text>
</comment>
<comment type="function">
    <text evidence="10">Catalyzes the interconversion of 2-phosphoglycerate and 3-phosphoglycerate.</text>
</comment>
<evidence type="ECO:0000256" key="11">
    <source>
        <dbReference type="PIRSR" id="PIRSR001492-1"/>
    </source>
</evidence>
<feature type="binding site" evidence="10 13">
    <location>
        <position position="404"/>
    </location>
    <ligand>
        <name>Mn(2+)</name>
        <dbReference type="ChEBI" id="CHEBI:29035"/>
        <label>1</label>
    </ligand>
</feature>
<dbReference type="FunFam" id="3.40.1450.10:FF:000001">
    <property type="entry name" value="2,3-bisphosphoglycerate-independent phosphoglycerate mutase"/>
    <property type="match status" value="1"/>
</dbReference>
<dbReference type="SUPFAM" id="SSF53649">
    <property type="entry name" value="Alkaline phosphatase-like"/>
    <property type="match status" value="1"/>
</dbReference>
<evidence type="ECO:0000259" key="14">
    <source>
        <dbReference type="Pfam" id="PF01676"/>
    </source>
</evidence>
<keyword evidence="8 10" id="KW-0413">Isomerase</keyword>
<evidence type="ECO:0000256" key="7">
    <source>
        <dbReference type="ARBA" id="ARBA00023211"/>
    </source>
</evidence>
<evidence type="ECO:0000256" key="3">
    <source>
        <dbReference type="ARBA" id="ARBA00008819"/>
    </source>
</evidence>
<keyword evidence="17" id="KW-1185">Reference proteome</keyword>
<evidence type="ECO:0000256" key="4">
    <source>
        <dbReference type="ARBA" id="ARBA00012026"/>
    </source>
</evidence>
<dbReference type="SUPFAM" id="SSF64158">
    <property type="entry name" value="2,3-Bisphosphoglycerate-independent phosphoglycerate mutase, substrate-binding domain"/>
    <property type="match status" value="1"/>
</dbReference>
<comment type="caution">
    <text evidence="16">The sequence shown here is derived from an EMBL/GenBank/DDBJ whole genome shotgun (WGS) entry which is preliminary data.</text>
</comment>
<keyword evidence="7 10" id="KW-0464">Manganese</keyword>